<protein>
    <submittedName>
        <fullName evidence="1">6443_t:CDS:1</fullName>
    </submittedName>
</protein>
<proteinExistence type="predicted"/>
<gene>
    <name evidence="1" type="ORF">SCALOS_LOCUS1359</name>
</gene>
<keyword evidence="2" id="KW-1185">Reference proteome</keyword>
<organism evidence="1 2">
    <name type="scientific">Scutellospora calospora</name>
    <dbReference type="NCBI Taxonomy" id="85575"/>
    <lineage>
        <taxon>Eukaryota</taxon>
        <taxon>Fungi</taxon>
        <taxon>Fungi incertae sedis</taxon>
        <taxon>Mucoromycota</taxon>
        <taxon>Glomeromycotina</taxon>
        <taxon>Glomeromycetes</taxon>
        <taxon>Diversisporales</taxon>
        <taxon>Gigasporaceae</taxon>
        <taxon>Scutellospora</taxon>
    </lineage>
</organism>
<feature type="non-terminal residue" evidence="1">
    <location>
        <position position="203"/>
    </location>
</feature>
<evidence type="ECO:0000313" key="1">
    <source>
        <dbReference type="EMBL" id="CAG8454925.1"/>
    </source>
</evidence>
<reference evidence="1" key="1">
    <citation type="submission" date="2021-06" db="EMBL/GenBank/DDBJ databases">
        <authorList>
            <person name="Kallberg Y."/>
            <person name="Tangrot J."/>
            <person name="Rosling A."/>
        </authorList>
    </citation>
    <scope>NUCLEOTIDE SEQUENCE</scope>
    <source>
        <strain evidence="1">AU212A</strain>
    </source>
</reference>
<dbReference type="EMBL" id="CAJVPM010000920">
    <property type="protein sequence ID" value="CAG8454925.1"/>
    <property type="molecule type" value="Genomic_DNA"/>
</dbReference>
<sequence>MTDVTPTQAFNIISNALRNILNDLHNITPVVRPYQLPCEIESPLKEVWSELQKASDLDDQINMMVYAFFLWELLKSVTKSERNYYIKKLEISRYFISASKRIFYTFEDIGVEQINKISTIKLRLFTRLHKDDYKNLLRQISQGLPQYTTNMLGAPNLTLMPPPPYNYEMNTPNNLSNAKVQETKCETSVLVGCKVIRQPKQLR</sequence>
<comment type="caution">
    <text evidence="1">The sequence shown here is derived from an EMBL/GenBank/DDBJ whole genome shotgun (WGS) entry which is preliminary data.</text>
</comment>
<name>A0ACA9K697_9GLOM</name>
<accession>A0ACA9K697</accession>
<evidence type="ECO:0000313" key="2">
    <source>
        <dbReference type="Proteomes" id="UP000789860"/>
    </source>
</evidence>
<dbReference type="Proteomes" id="UP000789860">
    <property type="component" value="Unassembled WGS sequence"/>
</dbReference>